<feature type="chain" id="PRO_5016939892" description="Lipoprotein" evidence="1">
    <location>
        <begin position="21"/>
        <end position="173"/>
    </location>
</feature>
<dbReference type="EMBL" id="DMVW01000049">
    <property type="protein sequence ID" value="HAR51280.1"/>
    <property type="molecule type" value="Genomic_DNA"/>
</dbReference>
<keyword evidence="1" id="KW-0732">Signal</keyword>
<protein>
    <recommendedName>
        <fullName evidence="4">Lipoprotein</fullName>
    </recommendedName>
</protein>
<evidence type="ECO:0008006" key="4">
    <source>
        <dbReference type="Google" id="ProtNLM"/>
    </source>
</evidence>
<sequence length="173" mass="18138">MTRFALLAALALLTACTARTPVASMRLGESPAMAGGTFSAPGAVSVAVDVREINGRTGICGVWSESDTVSALVKGRSRTVLGPSAVMLGQEAVVSGLFFLRKVPARPAASYGGIEADCVITDRAWSAADAAKPVRVHMPRQVIYQDIDEQGIFQVVFRPGGPSAHADDPKPWD</sequence>
<dbReference type="Proteomes" id="UP000264719">
    <property type="component" value="Unassembled WGS sequence"/>
</dbReference>
<accession>A0A348W9R8</accession>
<gene>
    <name evidence="2" type="ORF">DCS45_05290</name>
</gene>
<evidence type="ECO:0000313" key="2">
    <source>
        <dbReference type="EMBL" id="HAR51280.1"/>
    </source>
</evidence>
<reference evidence="2 3" key="1">
    <citation type="journal article" date="2018" name="Nat. Biotechnol.">
        <title>A standardized bacterial taxonomy based on genome phylogeny substantially revises the tree of life.</title>
        <authorList>
            <person name="Parks D.H."/>
            <person name="Chuvochina M."/>
            <person name="Waite D.W."/>
            <person name="Rinke C."/>
            <person name="Skarshewski A."/>
            <person name="Chaumeil P.A."/>
            <person name="Hugenholtz P."/>
        </authorList>
    </citation>
    <scope>NUCLEOTIDE SEQUENCE [LARGE SCALE GENOMIC DNA]</scope>
    <source>
        <strain evidence="2">UBA9169</strain>
    </source>
</reference>
<proteinExistence type="predicted"/>
<comment type="caution">
    <text evidence="2">The sequence shown here is derived from an EMBL/GenBank/DDBJ whole genome shotgun (WGS) entry which is preliminary data.</text>
</comment>
<dbReference type="RefSeq" id="WP_339855270.1">
    <property type="nucleotide sequence ID" value="NZ_CAXAXR010000018.1"/>
</dbReference>
<feature type="signal peptide" evidence="1">
    <location>
        <begin position="1"/>
        <end position="20"/>
    </location>
</feature>
<dbReference type="AlphaFoldDB" id="A0A348W9R8"/>
<organism evidence="2 3">
    <name type="scientific">Roseovarius nubinhibens</name>
    <dbReference type="NCBI Taxonomy" id="314263"/>
    <lineage>
        <taxon>Bacteria</taxon>
        <taxon>Pseudomonadati</taxon>
        <taxon>Pseudomonadota</taxon>
        <taxon>Alphaproteobacteria</taxon>
        <taxon>Rhodobacterales</taxon>
        <taxon>Roseobacteraceae</taxon>
        <taxon>Roseovarius</taxon>
    </lineage>
</organism>
<dbReference type="PROSITE" id="PS51257">
    <property type="entry name" value="PROKAR_LIPOPROTEIN"/>
    <property type="match status" value="1"/>
</dbReference>
<evidence type="ECO:0000256" key="1">
    <source>
        <dbReference type="SAM" id="SignalP"/>
    </source>
</evidence>
<name>A0A348W9R8_9RHOB</name>
<evidence type="ECO:0000313" key="3">
    <source>
        <dbReference type="Proteomes" id="UP000264719"/>
    </source>
</evidence>